<evidence type="ECO:0008006" key="3">
    <source>
        <dbReference type="Google" id="ProtNLM"/>
    </source>
</evidence>
<comment type="caution">
    <text evidence="1">The sequence shown here is derived from an EMBL/GenBank/DDBJ whole genome shotgun (WGS) entry which is preliminary data.</text>
</comment>
<accession>A0ABU0AQR4</accession>
<protein>
    <recommendedName>
        <fullName evidence="3">DUF4145 domain-containing protein</fullName>
    </recommendedName>
</protein>
<keyword evidence="2" id="KW-1185">Reference proteome</keyword>
<evidence type="ECO:0000313" key="1">
    <source>
        <dbReference type="EMBL" id="MDQ0272748.1"/>
    </source>
</evidence>
<dbReference type="RefSeq" id="WP_307478187.1">
    <property type="nucleotide sequence ID" value="NZ_JAUSUB010000027.1"/>
</dbReference>
<gene>
    <name evidence="1" type="ORF">J2S17_004641</name>
</gene>
<sequence>MVMVPARLKKSLVRTSDDKFITNIQPVHLQEIRIWTDVVREARNAIHFGAKLNTDNNYEKTGMILLASISHFKTIYYLKKMLDENLYTS</sequence>
<proteinExistence type="predicted"/>
<name>A0ABU0AQR4_9BACI</name>
<organism evidence="1 2">
    <name type="scientific">Cytobacillus purgationiresistens</name>
    <dbReference type="NCBI Taxonomy" id="863449"/>
    <lineage>
        <taxon>Bacteria</taxon>
        <taxon>Bacillati</taxon>
        <taxon>Bacillota</taxon>
        <taxon>Bacilli</taxon>
        <taxon>Bacillales</taxon>
        <taxon>Bacillaceae</taxon>
        <taxon>Cytobacillus</taxon>
    </lineage>
</organism>
<reference evidence="1 2" key="1">
    <citation type="submission" date="2023-07" db="EMBL/GenBank/DDBJ databases">
        <title>Genomic Encyclopedia of Type Strains, Phase IV (KMG-IV): sequencing the most valuable type-strain genomes for metagenomic binning, comparative biology and taxonomic classification.</title>
        <authorList>
            <person name="Goeker M."/>
        </authorList>
    </citation>
    <scope>NUCLEOTIDE SEQUENCE [LARGE SCALE GENOMIC DNA]</scope>
    <source>
        <strain evidence="1 2">DSM 23494</strain>
    </source>
</reference>
<dbReference type="EMBL" id="JAUSUB010000027">
    <property type="protein sequence ID" value="MDQ0272748.1"/>
    <property type="molecule type" value="Genomic_DNA"/>
</dbReference>
<evidence type="ECO:0000313" key="2">
    <source>
        <dbReference type="Proteomes" id="UP001238088"/>
    </source>
</evidence>
<dbReference type="Proteomes" id="UP001238088">
    <property type="component" value="Unassembled WGS sequence"/>
</dbReference>